<sequence length="335" mass="39372">MNNIDTTIEKLKESPLFYLFLSSRELFHSNFWYWLSTLNKIETAKLFSDKTLNNDITFKREHNQSSGEFKASVDLYVLDKIAIENKVKDFPTSAQLERIKLSFGKTDIEFVLTTLFWTNDLSFEGWTVKTYRTISDSIEPNKFTNDTYYQSLILDYKQFAFNLSELSEQLEIKQEYDFPISLNKVLYGKLNEIKLWEGYQKLRASHLLIHFSKSNRHNLTTAYSINNQKATTDFVLDLQDGYKIGVQIEDIQYRKFVIGRKAGKFAENLIGSNLFLNNTLSGRGKKPYLNYGDTFKYQYEKLKRLTFNDLFEKINNDFQNINNEIDNIKEQIPSS</sequence>
<organism evidence="1 2">
    <name type="scientific">Adhaeribacter arboris</name>
    <dbReference type="NCBI Taxonomy" id="2072846"/>
    <lineage>
        <taxon>Bacteria</taxon>
        <taxon>Pseudomonadati</taxon>
        <taxon>Bacteroidota</taxon>
        <taxon>Cytophagia</taxon>
        <taxon>Cytophagales</taxon>
        <taxon>Hymenobacteraceae</taxon>
        <taxon>Adhaeribacter</taxon>
    </lineage>
</organism>
<evidence type="ECO:0000313" key="1">
    <source>
        <dbReference type="EMBL" id="PSR55365.1"/>
    </source>
</evidence>
<comment type="caution">
    <text evidence="1">The sequence shown here is derived from an EMBL/GenBank/DDBJ whole genome shotgun (WGS) entry which is preliminary data.</text>
</comment>
<dbReference type="EMBL" id="PYFT01000001">
    <property type="protein sequence ID" value="PSR55365.1"/>
    <property type="molecule type" value="Genomic_DNA"/>
</dbReference>
<reference evidence="1 2" key="1">
    <citation type="submission" date="2018-03" db="EMBL/GenBank/DDBJ databases">
        <title>Adhaeribacter sp. HMF7605 Genome sequencing and assembly.</title>
        <authorList>
            <person name="Kang H."/>
            <person name="Kang J."/>
            <person name="Cha I."/>
            <person name="Kim H."/>
            <person name="Joh K."/>
        </authorList>
    </citation>
    <scope>NUCLEOTIDE SEQUENCE [LARGE SCALE GENOMIC DNA]</scope>
    <source>
        <strain evidence="1 2">HMF7605</strain>
    </source>
</reference>
<proteinExistence type="predicted"/>
<evidence type="ECO:0000313" key="2">
    <source>
        <dbReference type="Proteomes" id="UP000240357"/>
    </source>
</evidence>
<protein>
    <submittedName>
        <fullName evidence="1">Uncharacterized protein</fullName>
    </submittedName>
</protein>
<name>A0A2T2YIP6_9BACT</name>
<dbReference type="AlphaFoldDB" id="A0A2T2YIP6"/>
<dbReference type="Proteomes" id="UP000240357">
    <property type="component" value="Unassembled WGS sequence"/>
</dbReference>
<gene>
    <name evidence="1" type="ORF">AHMF7605_18565</name>
</gene>
<dbReference type="RefSeq" id="WP_106931544.1">
    <property type="nucleotide sequence ID" value="NZ_PYFT01000001.1"/>
</dbReference>
<keyword evidence="2" id="KW-1185">Reference proteome</keyword>
<dbReference type="OrthoDB" id="1489784at2"/>
<accession>A0A2T2YIP6</accession>